<organism evidence="1 2">
    <name type="scientific">Cellulomonas bogoriensis 69B4 = DSM 16987</name>
    <dbReference type="NCBI Taxonomy" id="1386082"/>
    <lineage>
        <taxon>Bacteria</taxon>
        <taxon>Bacillati</taxon>
        <taxon>Actinomycetota</taxon>
        <taxon>Actinomycetes</taxon>
        <taxon>Micrococcales</taxon>
        <taxon>Cellulomonadaceae</taxon>
        <taxon>Cellulomonas</taxon>
    </lineage>
</organism>
<reference evidence="1 2" key="1">
    <citation type="submission" date="2013-08" db="EMBL/GenBank/DDBJ databases">
        <title>Genome sequencing of Cellulomonas bogoriensis 69B4.</title>
        <authorList>
            <person name="Chen F."/>
            <person name="Li Y."/>
            <person name="Wang G."/>
        </authorList>
    </citation>
    <scope>NUCLEOTIDE SEQUENCE [LARGE SCALE GENOMIC DNA]</scope>
    <source>
        <strain evidence="1 2">69B4</strain>
    </source>
</reference>
<accession>A0A0A0BS08</accession>
<comment type="caution">
    <text evidence="1">The sequence shown here is derived from an EMBL/GenBank/DDBJ whole genome shotgun (WGS) entry which is preliminary data.</text>
</comment>
<proteinExistence type="predicted"/>
<sequence>MTTTQTPTGWWQRRRTHPMDRRARTMRKWAGALGWTWVGSDPSLVGRWTGFPFIGGTSVRTTEVMNGAYRGRPALSFVYSATFETPQGFAAFAHHVLAVALPVALPTLQIMPETPGRIGGTWPEWHDLVTESDDFNRTWRVSSEDPRYAHDVITPRLMARLLEPRSAGHHLRIEGSDIVSWQEGTTCTAGMAERLNTLCSVAEAIPRFVWRDHGYDPPID</sequence>
<dbReference type="Proteomes" id="UP000054314">
    <property type="component" value="Unassembled WGS sequence"/>
</dbReference>
<keyword evidence="2" id="KW-1185">Reference proteome</keyword>
<dbReference type="EMBL" id="AXCZ01000143">
    <property type="protein sequence ID" value="KGM10457.1"/>
    <property type="molecule type" value="Genomic_DNA"/>
</dbReference>
<evidence type="ECO:0000313" key="1">
    <source>
        <dbReference type="EMBL" id="KGM10457.1"/>
    </source>
</evidence>
<dbReference type="AlphaFoldDB" id="A0A0A0BS08"/>
<protein>
    <submittedName>
        <fullName evidence="1">Uncharacterized protein</fullName>
    </submittedName>
</protein>
<gene>
    <name evidence="1" type="ORF">N869_04790</name>
</gene>
<dbReference type="OrthoDB" id="3429251at2"/>
<dbReference type="RefSeq" id="WP_035061814.1">
    <property type="nucleotide sequence ID" value="NZ_AXCZ01000143.1"/>
</dbReference>
<evidence type="ECO:0000313" key="2">
    <source>
        <dbReference type="Proteomes" id="UP000054314"/>
    </source>
</evidence>
<name>A0A0A0BS08_9CELL</name>